<dbReference type="Gene3D" id="1.10.3520.10">
    <property type="entry name" value="Glycolipid transfer protein"/>
    <property type="match status" value="1"/>
</dbReference>
<sequence length="204" mass="23372">MACKKPVATFFSRLTDFQDVNTMNIQTFKNASSLLSDFFTLWGSRMALVKSDVEGNIQKVSNAVCSLNCTTLPEMLAKERSLDLYKKDSSGSVGLLWLKRSFQFLVSVLWFLSKSTNEDCMKTIVSQAYDESLRHYHSRLMRHTFHFVMHALPKRSSFVKKLALDQEGCEEQVLVDALECRSLLLPFVARLEELLIAYKLEQPL</sequence>
<dbReference type="Proteomes" id="UP000230066">
    <property type="component" value="Unassembled WGS sequence"/>
</dbReference>
<dbReference type="GO" id="GO:1902388">
    <property type="term" value="F:ceramide 1-phosphate transfer activity"/>
    <property type="evidence" value="ECO:0007669"/>
    <property type="project" value="TreeGrafter"/>
</dbReference>
<gene>
    <name evidence="3" type="ORF">D915_005018</name>
</gene>
<keyword evidence="1" id="KW-0813">Transport</keyword>
<dbReference type="GO" id="GO:0016020">
    <property type="term" value="C:membrane"/>
    <property type="evidence" value="ECO:0007669"/>
    <property type="project" value="TreeGrafter"/>
</dbReference>
<reference evidence="3" key="1">
    <citation type="submission" date="2019-03" db="EMBL/GenBank/DDBJ databases">
        <title>Improved annotation for the trematode Fasciola hepatica.</title>
        <authorList>
            <person name="Choi Y.-J."/>
            <person name="Martin J."/>
            <person name="Mitreva M."/>
        </authorList>
    </citation>
    <scope>NUCLEOTIDE SEQUENCE [LARGE SCALE GENOMIC DNA]</scope>
</reference>
<dbReference type="GO" id="GO:1902387">
    <property type="term" value="F:ceramide 1-phosphate binding"/>
    <property type="evidence" value="ECO:0007669"/>
    <property type="project" value="TreeGrafter"/>
</dbReference>
<evidence type="ECO:0000313" key="4">
    <source>
        <dbReference type="Proteomes" id="UP000230066"/>
    </source>
</evidence>
<dbReference type="AlphaFoldDB" id="A0A4E0S139"/>
<accession>A0A4E0S139</accession>
<dbReference type="PANTHER" id="PTHR10219:SF25">
    <property type="entry name" value="PLECKSTRIN HOMOLOGY DOMAIN-CONTAINING FAMILY A MEMBER 8"/>
    <property type="match status" value="1"/>
</dbReference>
<dbReference type="PANTHER" id="PTHR10219">
    <property type="entry name" value="GLYCOLIPID TRANSFER PROTEIN-RELATED"/>
    <property type="match status" value="1"/>
</dbReference>
<evidence type="ECO:0000256" key="1">
    <source>
        <dbReference type="ARBA" id="ARBA00022448"/>
    </source>
</evidence>
<organism evidence="3 4">
    <name type="scientific">Fasciola hepatica</name>
    <name type="common">Liver fluke</name>
    <dbReference type="NCBI Taxonomy" id="6192"/>
    <lineage>
        <taxon>Eukaryota</taxon>
        <taxon>Metazoa</taxon>
        <taxon>Spiralia</taxon>
        <taxon>Lophotrochozoa</taxon>
        <taxon>Platyhelminthes</taxon>
        <taxon>Trematoda</taxon>
        <taxon>Digenea</taxon>
        <taxon>Plagiorchiida</taxon>
        <taxon>Echinostomata</taxon>
        <taxon>Echinostomatoidea</taxon>
        <taxon>Fasciolidae</taxon>
        <taxon>Fasciola</taxon>
    </lineage>
</organism>
<name>A0A4E0S139_FASHE</name>
<feature type="domain" description="Glycolipid transfer protein" evidence="2">
    <location>
        <begin position="24"/>
        <end position="163"/>
    </location>
</feature>
<keyword evidence="4" id="KW-1185">Reference proteome</keyword>
<evidence type="ECO:0000259" key="2">
    <source>
        <dbReference type="Pfam" id="PF08718"/>
    </source>
</evidence>
<dbReference type="Pfam" id="PF08718">
    <property type="entry name" value="GLTP"/>
    <property type="match status" value="1"/>
</dbReference>
<dbReference type="InterPro" id="IPR036497">
    <property type="entry name" value="GLTP_sf"/>
</dbReference>
<dbReference type="InterPro" id="IPR014830">
    <property type="entry name" value="Glycolipid_transfer_prot_dom"/>
</dbReference>
<dbReference type="SUPFAM" id="SSF110004">
    <property type="entry name" value="Glycolipid transfer protein, GLTP"/>
    <property type="match status" value="1"/>
</dbReference>
<dbReference type="GO" id="GO:0005829">
    <property type="term" value="C:cytosol"/>
    <property type="evidence" value="ECO:0007669"/>
    <property type="project" value="TreeGrafter"/>
</dbReference>
<evidence type="ECO:0000313" key="3">
    <source>
        <dbReference type="EMBL" id="THD24210.1"/>
    </source>
</evidence>
<comment type="caution">
    <text evidence="3">The sequence shown here is derived from an EMBL/GenBank/DDBJ whole genome shotgun (WGS) entry which is preliminary data.</text>
</comment>
<dbReference type="EMBL" id="JXXN02001723">
    <property type="protein sequence ID" value="THD24210.1"/>
    <property type="molecule type" value="Genomic_DNA"/>
</dbReference>
<protein>
    <submittedName>
        <fullName evidence="3">Glycolipid transfer protein</fullName>
    </submittedName>
</protein>
<proteinExistence type="predicted"/>